<evidence type="ECO:0000256" key="1">
    <source>
        <dbReference type="ARBA" id="ARBA00004141"/>
    </source>
</evidence>
<evidence type="ECO:0000256" key="4">
    <source>
        <dbReference type="ARBA" id="ARBA00022737"/>
    </source>
</evidence>
<dbReference type="Gene3D" id="1.20.1280.290">
    <property type="match status" value="2"/>
</dbReference>
<reference evidence="11 12" key="1">
    <citation type="submission" date="2020-08" db="EMBL/GenBank/DDBJ databases">
        <title>Aphidius gifuensis genome sequencing and assembly.</title>
        <authorList>
            <person name="Du Z."/>
        </authorList>
    </citation>
    <scope>NUCLEOTIDE SEQUENCE [LARGE SCALE GENOMIC DNA]</scope>
    <source>
        <strain evidence="11">YNYX2018</strain>
        <tissue evidence="11">Adults</tissue>
    </source>
</reference>
<keyword evidence="12" id="KW-1185">Reference proteome</keyword>
<dbReference type="PANTHER" id="PTHR12226:SF2">
    <property type="entry name" value="MANNOSE-P-DOLICHOL UTILIZATION DEFECT 1 PROTEIN"/>
    <property type="match status" value="1"/>
</dbReference>
<evidence type="ECO:0000256" key="10">
    <source>
        <dbReference type="SAM" id="Phobius"/>
    </source>
</evidence>
<evidence type="ECO:0000256" key="2">
    <source>
        <dbReference type="ARBA" id="ARBA00022448"/>
    </source>
</evidence>
<evidence type="ECO:0000256" key="6">
    <source>
        <dbReference type="ARBA" id="ARBA00023136"/>
    </source>
</evidence>
<organism evidence="11 12">
    <name type="scientific">Aphidius gifuensis</name>
    <name type="common">Parasitoid wasp</name>
    <dbReference type="NCBI Taxonomy" id="684658"/>
    <lineage>
        <taxon>Eukaryota</taxon>
        <taxon>Metazoa</taxon>
        <taxon>Ecdysozoa</taxon>
        <taxon>Arthropoda</taxon>
        <taxon>Hexapoda</taxon>
        <taxon>Insecta</taxon>
        <taxon>Pterygota</taxon>
        <taxon>Neoptera</taxon>
        <taxon>Endopterygota</taxon>
        <taxon>Hymenoptera</taxon>
        <taxon>Apocrita</taxon>
        <taxon>Ichneumonoidea</taxon>
        <taxon>Braconidae</taxon>
        <taxon>Aphidiinae</taxon>
        <taxon>Aphidius</taxon>
    </lineage>
</organism>
<dbReference type="SMART" id="SM00679">
    <property type="entry name" value="CTNS"/>
    <property type="match status" value="2"/>
</dbReference>
<comment type="caution">
    <text evidence="11">The sequence shown here is derived from an EMBL/GenBank/DDBJ whole genome shotgun (WGS) entry which is preliminary data.</text>
</comment>
<sequence>MEYLEAAPKLLFTDKCIKEYFTDFNFLDADCFKATLSKGLGIGVIAGSVMVKVPQVVKIYKNKSSAGINFISVLLDLFAITAMGSYSFTNGFPFSAWGDAVFLGLQTLAIAVLAINYAGETTKATAFLFGYLSIIVSVVMGMAPATLLWACQTINIPIVLISKFFQAHTNYKNGSTGQLSAATVIMLFFGSLARIFTSYQETGDQSIIIMYVCATTANAIIAGQLIYYWNSGVDKKKKKSKKNK</sequence>
<feature type="transmembrane region" description="Helical" evidence="10">
    <location>
        <begin position="94"/>
        <end position="117"/>
    </location>
</feature>
<dbReference type="PANTHER" id="PTHR12226">
    <property type="entry name" value="MANNOSE-P-DOLICHOL UTILIZATION DEFECT 1 LEC35 -RELATED"/>
    <property type="match status" value="1"/>
</dbReference>
<gene>
    <name evidence="11" type="ORF">HCN44_009736</name>
</gene>
<name>A0A834Y2X4_APHGI</name>
<feature type="transmembrane region" description="Helical" evidence="10">
    <location>
        <begin position="124"/>
        <end position="141"/>
    </location>
</feature>
<dbReference type="GO" id="GO:0016020">
    <property type="term" value="C:membrane"/>
    <property type="evidence" value="ECO:0007669"/>
    <property type="project" value="UniProtKB-SubCell"/>
</dbReference>
<dbReference type="OrthoDB" id="271506at2759"/>
<evidence type="ECO:0000313" key="12">
    <source>
        <dbReference type="Proteomes" id="UP000639338"/>
    </source>
</evidence>
<keyword evidence="6 9" id="KW-0472">Membrane</keyword>
<keyword evidence="5 9" id="KW-1133">Transmembrane helix</keyword>
<evidence type="ECO:0000256" key="7">
    <source>
        <dbReference type="ARBA" id="ARBA00038475"/>
    </source>
</evidence>
<feature type="transmembrane region" description="Helical" evidence="10">
    <location>
        <begin position="208"/>
        <end position="229"/>
    </location>
</feature>
<evidence type="ECO:0000256" key="8">
    <source>
        <dbReference type="ARBA" id="ARBA00067517"/>
    </source>
</evidence>
<dbReference type="GO" id="GO:0009312">
    <property type="term" value="P:oligosaccharide biosynthetic process"/>
    <property type="evidence" value="ECO:0007669"/>
    <property type="project" value="TreeGrafter"/>
</dbReference>
<feature type="transmembrane region" description="Helical" evidence="10">
    <location>
        <begin position="68"/>
        <end position="88"/>
    </location>
</feature>
<comment type="subcellular location">
    <subcellularLocation>
        <location evidence="1 9">Membrane</location>
        <topology evidence="1 9">Multi-pass membrane protein</topology>
    </subcellularLocation>
</comment>
<feature type="transmembrane region" description="Helical" evidence="10">
    <location>
        <begin position="147"/>
        <end position="165"/>
    </location>
</feature>
<evidence type="ECO:0000256" key="5">
    <source>
        <dbReference type="ARBA" id="ARBA00022989"/>
    </source>
</evidence>
<comment type="similarity">
    <text evidence="7 9">Belongs to the MPDU1 (TC 2.A.43.3) family.</text>
</comment>
<dbReference type="InterPro" id="IPR016817">
    <property type="entry name" value="MannP-dilichol_defect-1"/>
</dbReference>
<accession>A0A834Y2X4</accession>
<dbReference type="FunFam" id="1.20.1280.290:FF:000006">
    <property type="entry name" value="mannose-P-dolichol utilization defect 1 protein"/>
    <property type="match status" value="1"/>
</dbReference>
<dbReference type="AlphaFoldDB" id="A0A834Y2X4"/>
<dbReference type="Proteomes" id="UP000639338">
    <property type="component" value="Unassembled WGS sequence"/>
</dbReference>
<dbReference type="Pfam" id="PF04193">
    <property type="entry name" value="PQ-loop"/>
    <property type="match status" value="2"/>
</dbReference>
<evidence type="ECO:0000313" key="11">
    <source>
        <dbReference type="EMBL" id="KAF7998338.1"/>
    </source>
</evidence>
<evidence type="ECO:0000256" key="9">
    <source>
        <dbReference type="PIRNR" id="PIRNR023381"/>
    </source>
</evidence>
<proteinExistence type="inferred from homology"/>
<protein>
    <recommendedName>
        <fullName evidence="8 9">Mannose-P-dolichol utilization defect 1 protein homolog</fullName>
    </recommendedName>
</protein>
<keyword evidence="2" id="KW-0813">Transport</keyword>
<evidence type="ECO:0000256" key="3">
    <source>
        <dbReference type="ARBA" id="ARBA00022692"/>
    </source>
</evidence>
<dbReference type="InterPro" id="IPR006603">
    <property type="entry name" value="PQ-loop_rpt"/>
</dbReference>
<keyword evidence="3 9" id="KW-0812">Transmembrane</keyword>
<keyword evidence="4" id="KW-0677">Repeat</keyword>
<feature type="transmembrane region" description="Helical" evidence="10">
    <location>
        <begin position="177"/>
        <end position="196"/>
    </location>
</feature>
<dbReference type="EMBL" id="JACMRX010000001">
    <property type="protein sequence ID" value="KAF7998338.1"/>
    <property type="molecule type" value="Genomic_DNA"/>
</dbReference>
<dbReference type="PIRSF" id="PIRSF023381">
    <property type="entry name" value="MannP-dilichol_defect-1p"/>
    <property type="match status" value="1"/>
</dbReference>